<dbReference type="AlphaFoldDB" id="A0A6M1REP1"/>
<dbReference type="RefSeq" id="WP_165105359.1">
    <property type="nucleotide sequence ID" value="NZ_JAAKYA010000007.1"/>
</dbReference>
<reference evidence="3 4" key="1">
    <citation type="submission" date="2020-02" db="EMBL/GenBank/DDBJ databases">
        <title>Draft genome sequence of Limisphaera ngatamarikiensis NGM72.4T, a thermophilic Verrucomicrobia grouped in subdivision 3.</title>
        <authorList>
            <person name="Carere C.R."/>
            <person name="Steen J."/>
            <person name="Hugenholtz P."/>
            <person name="Stott M.B."/>
        </authorList>
    </citation>
    <scope>NUCLEOTIDE SEQUENCE [LARGE SCALE GENOMIC DNA]</scope>
    <source>
        <strain evidence="3 4">NGM72.4</strain>
    </source>
</reference>
<dbReference type="CDD" id="cd06664">
    <property type="entry name" value="IscU_like"/>
    <property type="match status" value="1"/>
</dbReference>
<name>A0A6M1REP1_9BACT</name>
<evidence type="ECO:0000256" key="1">
    <source>
        <dbReference type="ARBA" id="ARBA00006420"/>
    </source>
</evidence>
<protein>
    <submittedName>
        <fullName evidence="3">SUF system NifU family Fe-S cluster assembly protein</fullName>
    </submittedName>
</protein>
<comment type="similarity">
    <text evidence="1">Belongs to the NifU family.</text>
</comment>
<evidence type="ECO:0000313" key="4">
    <source>
        <dbReference type="Proteomes" id="UP000477311"/>
    </source>
</evidence>
<dbReference type="Gene3D" id="3.90.1010.10">
    <property type="match status" value="1"/>
</dbReference>
<dbReference type="Proteomes" id="UP000477311">
    <property type="component" value="Unassembled WGS sequence"/>
</dbReference>
<accession>A0A6M1REP1</accession>
<dbReference type="NCBIfam" id="TIGR01994">
    <property type="entry name" value="SUF_scaf_2"/>
    <property type="match status" value="1"/>
</dbReference>
<evidence type="ECO:0000313" key="3">
    <source>
        <dbReference type="EMBL" id="NGO38056.1"/>
    </source>
</evidence>
<sequence>MFEDIDDLYQEVILDHCKHPRNFHELPQATCSAQGHNPLCGDQLRLYLRLEGDRIQDISFVGSGCCISKASASLLTEFARGKTRAEVERMFEAVHEMVTTGKVADGVGKLAVFAGVHKYPARVKCAILAWHALKAALRGDQTPVTTESETI</sequence>
<proteinExistence type="inferred from homology"/>
<dbReference type="EMBL" id="JAAKYA010000007">
    <property type="protein sequence ID" value="NGO38056.1"/>
    <property type="molecule type" value="Genomic_DNA"/>
</dbReference>
<dbReference type="GO" id="GO:0005506">
    <property type="term" value="F:iron ion binding"/>
    <property type="evidence" value="ECO:0007669"/>
    <property type="project" value="InterPro"/>
</dbReference>
<dbReference type="Pfam" id="PF01592">
    <property type="entry name" value="NifU_N"/>
    <property type="match status" value="1"/>
</dbReference>
<keyword evidence="4" id="KW-1185">Reference proteome</keyword>
<dbReference type="GO" id="GO:0051536">
    <property type="term" value="F:iron-sulfur cluster binding"/>
    <property type="evidence" value="ECO:0007669"/>
    <property type="project" value="InterPro"/>
</dbReference>
<gene>
    <name evidence="3" type="ORF">G4L39_01410</name>
</gene>
<dbReference type="FunFam" id="3.90.1010.10:FF:000002">
    <property type="entry name" value="Iron-sulfur cluster assembly scaffold protein NifU"/>
    <property type="match status" value="1"/>
</dbReference>
<evidence type="ECO:0000259" key="2">
    <source>
        <dbReference type="Pfam" id="PF01592"/>
    </source>
</evidence>
<comment type="caution">
    <text evidence="3">The sequence shown here is derived from an EMBL/GenBank/DDBJ whole genome shotgun (WGS) entry which is preliminary data.</text>
</comment>
<dbReference type="PANTHER" id="PTHR10093">
    <property type="entry name" value="IRON-SULFUR CLUSTER ASSEMBLY ENZYME NIFU HOMOLOG"/>
    <property type="match status" value="1"/>
</dbReference>
<feature type="domain" description="NIF system FeS cluster assembly NifU N-terminal" evidence="2">
    <location>
        <begin position="9"/>
        <end position="125"/>
    </location>
</feature>
<dbReference type="GO" id="GO:0016226">
    <property type="term" value="P:iron-sulfur cluster assembly"/>
    <property type="evidence" value="ECO:0007669"/>
    <property type="project" value="InterPro"/>
</dbReference>
<dbReference type="SUPFAM" id="SSF82649">
    <property type="entry name" value="SufE/NifU"/>
    <property type="match status" value="1"/>
</dbReference>
<dbReference type="InterPro" id="IPR002871">
    <property type="entry name" value="NIF_FeS_clus_asmbl_NifU_N"/>
</dbReference>
<organism evidence="3 4">
    <name type="scientific">Limisphaera ngatamarikiensis</name>
    <dbReference type="NCBI Taxonomy" id="1324935"/>
    <lineage>
        <taxon>Bacteria</taxon>
        <taxon>Pseudomonadati</taxon>
        <taxon>Verrucomicrobiota</taxon>
        <taxon>Verrucomicrobiia</taxon>
        <taxon>Limisphaerales</taxon>
        <taxon>Limisphaeraceae</taxon>
        <taxon>Limisphaera</taxon>
    </lineage>
</organism>